<comment type="caution">
    <text evidence="1">The sequence shown here is derived from an EMBL/GenBank/DDBJ whole genome shotgun (WGS) entry which is preliminary data.</text>
</comment>
<protein>
    <submittedName>
        <fullName evidence="1">Uncharacterized protein</fullName>
    </submittedName>
</protein>
<reference evidence="2" key="1">
    <citation type="journal article" date="2024" name="IScience">
        <title>Strigolactones Initiate the Formation of Haustorium-like Structures in Castilleja.</title>
        <authorList>
            <person name="Buerger M."/>
            <person name="Peterson D."/>
            <person name="Chory J."/>
        </authorList>
    </citation>
    <scope>NUCLEOTIDE SEQUENCE [LARGE SCALE GENOMIC DNA]</scope>
</reference>
<gene>
    <name evidence="1" type="ORF">CASFOL_019146</name>
</gene>
<sequence length="171" mass="18960">MGVWEFMGSAAEAVKRNAPDTTPLGEWMPDPETRSKIGLYSTKFAQNTGTYVFREGFKLIPGGAAFSDIVTKTLKDVERENLKVEKLNMLEGKAHSQQKIYSGGPKLIGGPETHGRGGEETVFDDIGVLSAVDKKPEDIIRVFMMKDFFGSQFFDDLKVLELARGKGKKHE</sequence>
<dbReference type="EMBL" id="JAVIJP010000026">
    <property type="protein sequence ID" value="KAL3636847.1"/>
    <property type="molecule type" value="Genomic_DNA"/>
</dbReference>
<keyword evidence="2" id="KW-1185">Reference proteome</keyword>
<evidence type="ECO:0000313" key="2">
    <source>
        <dbReference type="Proteomes" id="UP001632038"/>
    </source>
</evidence>
<name>A0ABD3D562_9LAMI</name>
<accession>A0ABD3D562</accession>
<proteinExistence type="predicted"/>
<dbReference type="AlphaFoldDB" id="A0ABD3D562"/>
<evidence type="ECO:0000313" key="1">
    <source>
        <dbReference type="EMBL" id="KAL3636847.1"/>
    </source>
</evidence>
<organism evidence="1 2">
    <name type="scientific">Castilleja foliolosa</name>
    <dbReference type="NCBI Taxonomy" id="1961234"/>
    <lineage>
        <taxon>Eukaryota</taxon>
        <taxon>Viridiplantae</taxon>
        <taxon>Streptophyta</taxon>
        <taxon>Embryophyta</taxon>
        <taxon>Tracheophyta</taxon>
        <taxon>Spermatophyta</taxon>
        <taxon>Magnoliopsida</taxon>
        <taxon>eudicotyledons</taxon>
        <taxon>Gunneridae</taxon>
        <taxon>Pentapetalae</taxon>
        <taxon>asterids</taxon>
        <taxon>lamiids</taxon>
        <taxon>Lamiales</taxon>
        <taxon>Orobanchaceae</taxon>
        <taxon>Pedicularideae</taxon>
        <taxon>Castillejinae</taxon>
        <taxon>Castilleja</taxon>
    </lineage>
</organism>
<dbReference type="Proteomes" id="UP001632038">
    <property type="component" value="Unassembled WGS sequence"/>
</dbReference>